<gene>
    <name evidence="1" type="ORF">MILVUS5_LOCUS36143</name>
</gene>
<keyword evidence="2" id="KW-1185">Reference proteome</keyword>
<organism evidence="1 2">
    <name type="scientific">Trifolium pratense</name>
    <name type="common">Red clover</name>
    <dbReference type="NCBI Taxonomy" id="57577"/>
    <lineage>
        <taxon>Eukaryota</taxon>
        <taxon>Viridiplantae</taxon>
        <taxon>Streptophyta</taxon>
        <taxon>Embryophyta</taxon>
        <taxon>Tracheophyta</taxon>
        <taxon>Spermatophyta</taxon>
        <taxon>Magnoliopsida</taxon>
        <taxon>eudicotyledons</taxon>
        <taxon>Gunneridae</taxon>
        <taxon>Pentapetalae</taxon>
        <taxon>rosids</taxon>
        <taxon>fabids</taxon>
        <taxon>Fabales</taxon>
        <taxon>Fabaceae</taxon>
        <taxon>Papilionoideae</taxon>
        <taxon>50 kb inversion clade</taxon>
        <taxon>NPAAA clade</taxon>
        <taxon>Hologalegina</taxon>
        <taxon>IRL clade</taxon>
        <taxon>Trifolieae</taxon>
        <taxon>Trifolium</taxon>
    </lineage>
</organism>
<dbReference type="EMBL" id="CASHSV030000716">
    <property type="protein sequence ID" value="CAJ2672519.1"/>
    <property type="molecule type" value="Genomic_DNA"/>
</dbReference>
<name>A0ACB0LVX2_TRIPR</name>
<dbReference type="Proteomes" id="UP001177021">
    <property type="component" value="Unassembled WGS sequence"/>
</dbReference>
<protein>
    <submittedName>
        <fullName evidence="1">Uncharacterized protein</fullName>
    </submittedName>
</protein>
<proteinExistence type="predicted"/>
<reference evidence="1" key="1">
    <citation type="submission" date="2023-10" db="EMBL/GenBank/DDBJ databases">
        <authorList>
            <person name="Rodriguez Cubillos JULIANA M."/>
            <person name="De Vega J."/>
        </authorList>
    </citation>
    <scope>NUCLEOTIDE SEQUENCE</scope>
</reference>
<comment type="caution">
    <text evidence="1">The sequence shown here is derived from an EMBL/GenBank/DDBJ whole genome shotgun (WGS) entry which is preliminary data.</text>
</comment>
<accession>A0ACB0LVX2</accession>
<evidence type="ECO:0000313" key="2">
    <source>
        <dbReference type="Proteomes" id="UP001177021"/>
    </source>
</evidence>
<evidence type="ECO:0000313" key="1">
    <source>
        <dbReference type="EMBL" id="CAJ2672519.1"/>
    </source>
</evidence>
<sequence length="80" mass="8970">MRSNFSRSVILHMALTSCALCKLSLGNTIHLMLYCSSASDIWYRVFRWSGVGLALVPWKIGKKPVLVLRVQLGSLNCMAR</sequence>